<dbReference type="AlphaFoldDB" id="A0A250JE41"/>
<dbReference type="Proteomes" id="UP000217257">
    <property type="component" value="Chromosome"/>
</dbReference>
<gene>
    <name evidence="1" type="ORF">CYFUS_007247</name>
</gene>
<organism evidence="1 2">
    <name type="scientific">Cystobacter fuscus</name>
    <dbReference type="NCBI Taxonomy" id="43"/>
    <lineage>
        <taxon>Bacteria</taxon>
        <taxon>Pseudomonadati</taxon>
        <taxon>Myxococcota</taxon>
        <taxon>Myxococcia</taxon>
        <taxon>Myxococcales</taxon>
        <taxon>Cystobacterineae</taxon>
        <taxon>Archangiaceae</taxon>
        <taxon>Cystobacter</taxon>
    </lineage>
</organism>
<protein>
    <submittedName>
        <fullName evidence="1">Uncharacterized protein</fullName>
    </submittedName>
</protein>
<dbReference type="RefSeq" id="WP_095989432.1">
    <property type="nucleotide sequence ID" value="NZ_CP022098.1"/>
</dbReference>
<sequence>MLQDEQFEVDRELGRAVLARMPQGWHAVTLRAECKPGAGDKESYQLSFETAPGVPGSMVADESMEFAVRKLFLLHRRYATGLKVATYLFRQRPDERWAWSADYEYED</sequence>
<accession>A0A250JE41</accession>
<evidence type="ECO:0000313" key="2">
    <source>
        <dbReference type="Proteomes" id="UP000217257"/>
    </source>
</evidence>
<proteinExistence type="predicted"/>
<reference evidence="1 2" key="1">
    <citation type="submission" date="2017-06" db="EMBL/GenBank/DDBJ databases">
        <title>Sequencing and comparative analysis of myxobacterial genomes.</title>
        <authorList>
            <person name="Rupp O."/>
            <person name="Goesmann A."/>
            <person name="Sogaard-Andersen L."/>
        </authorList>
    </citation>
    <scope>NUCLEOTIDE SEQUENCE [LARGE SCALE GENOMIC DNA]</scope>
    <source>
        <strain evidence="1 2">DSM 52655</strain>
    </source>
</reference>
<dbReference type="KEGG" id="cfus:CYFUS_007247"/>
<dbReference type="EMBL" id="CP022098">
    <property type="protein sequence ID" value="ATB41777.1"/>
    <property type="molecule type" value="Genomic_DNA"/>
</dbReference>
<name>A0A250JE41_9BACT</name>
<evidence type="ECO:0000313" key="1">
    <source>
        <dbReference type="EMBL" id="ATB41777.1"/>
    </source>
</evidence>